<dbReference type="Gene3D" id="3.10.100.10">
    <property type="entry name" value="Mannose-Binding Protein A, subunit A"/>
    <property type="match status" value="1"/>
</dbReference>
<name>A0A0Q9WQK2_DROWI</name>
<dbReference type="InterPro" id="IPR016187">
    <property type="entry name" value="CTDL_fold"/>
</dbReference>
<keyword evidence="2" id="KW-1185">Reference proteome</keyword>
<dbReference type="EMBL" id="CH963857">
    <property type="protein sequence ID" value="KRF98479.1"/>
    <property type="molecule type" value="Genomic_DNA"/>
</dbReference>
<protein>
    <recommendedName>
        <fullName evidence="3">C-type lectin domain-containing protein</fullName>
    </recommendedName>
</protein>
<evidence type="ECO:0000313" key="2">
    <source>
        <dbReference type="Proteomes" id="UP000007798"/>
    </source>
</evidence>
<gene>
    <name evidence="1" type="primary">Dwil\GK26928</name>
    <name evidence="1" type="ORF">Dwil_GK26928</name>
</gene>
<dbReference type="OrthoDB" id="7773875at2759"/>
<dbReference type="SUPFAM" id="SSF56436">
    <property type="entry name" value="C-type lectin-like"/>
    <property type="match status" value="1"/>
</dbReference>
<dbReference type="InterPro" id="IPR016186">
    <property type="entry name" value="C-type_lectin-like/link_sf"/>
</dbReference>
<dbReference type="Proteomes" id="UP000007798">
    <property type="component" value="Unassembled WGS sequence"/>
</dbReference>
<reference evidence="1 2" key="1">
    <citation type="journal article" date="2007" name="Nature">
        <title>Evolution of genes and genomes on the Drosophila phylogeny.</title>
        <authorList>
            <consortium name="Drosophila 12 Genomes Consortium"/>
            <person name="Clark A.G."/>
            <person name="Eisen M.B."/>
            <person name="Smith D.R."/>
            <person name="Bergman C.M."/>
            <person name="Oliver B."/>
            <person name="Markow T.A."/>
            <person name="Kaufman T.C."/>
            <person name="Kellis M."/>
            <person name="Gelbart W."/>
            <person name="Iyer V.N."/>
            <person name="Pollard D.A."/>
            <person name="Sackton T.B."/>
            <person name="Larracuente A.M."/>
            <person name="Singh N.D."/>
            <person name="Abad J.P."/>
            <person name="Abt D.N."/>
            <person name="Adryan B."/>
            <person name="Aguade M."/>
            <person name="Akashi H."/>
            <person name="Anderson W.W."/>
            <person name="Aquadro C.F."/>
            <person name="Ardell D.H."/>
            <person name="Arguello R."/>
            <person name="Artieri C.G."/>
            <person name="Barbash D.A."/>
            <person name="Barker D."/>
            <person name="Barsanti P."/>
            <person name="Batterham P."/>
            <person name="Batzoglou S."/>
            <person name="Begun D."/>
            <person name="Bhutkar A."/>
            <person name="Blanco E."/>
            <person name="Bosak S.A."/>
            <person name="Bradley R.K."/>
            <person name="Brand A.D."/>
            <person name="Brent M.R."/>
            <person name="Brooks A.N."/>
            <person name="Brown R.H."/>
            <person name="Butlin R.K."/>
            <person name="Caggese C."/>
            <person name="Calvi B.R."/>
            <person name="Bernardo de Carvalho A."/>
            <person name="Caspi A."/>
            <person name="Castrezana S."/>
            <person name="Celniker S.E."/>
            <person name="Chang J.L."/>
            <person name="Chapple C."/>
            <person name="Chatterji S."/>
            <person name="Chinwalla A."/>
            <person name="Civetta A."/>
            <person name="Clifton S.W."/>
            <person name="Comeron J.M."/>
            <person name="Costello J.C."/>
            <person name="Coyne J.A."/>
            <person name="Daub J."/>
            <person name="David R.G."/>
            <person name="Delcher A.L."/>
            <person name="Delehaunty K."/>
            <person name="Do C.B."/>
            <person name="Ebling H."/>
            <person name="Edwards K."/>
            <person name="Eickbush T."/>
            <person name="Evans J.D."/>
            <person name="Filipski A."/>
            <person name="Findeiss S."/>
            <person name="Freyhult E."/>
            <person name="Fulton L."/>
            <person name="Fulton R."/>
            <person name="Garcia A.C."/>
            <person name="Gardiner A."/>
            <person name="Garfield D.A."/>
            <person name="Garvin B.E."/>
            <person name="Gibson G."/>
            <person name="Gilbert D."/>
            <person name="Gnerre S."/>
            <person name="Godfrey J."/>
            <person name="Good R."/>
            <person name="Gotea V."/>
            <person name="Gravely B."/>
            <person name="Greenberg A.J."/>
            <person name="Griffiths-Jones S."/>
            <person name="Gross S."/>
            <person name="Guigo R."/>
            <person name="Gustafson E.A."/>
            <person name="Haerty W."/>
            <person name="Hahn M.W."/>
            <person name="Halligan D.L."/>
            <person name="Halpern A.L."/>
            <person name="Halter G.M."/>
            <person name="Han M.V."/>
            <person name="Heger A."/>
            <person name="Hillier L."/>
            <person name="Hinrichs A.S."/>
            <person name="Holmes I."/>
            <person name="Hoskins R.A."/>
            <person name="Hubisz M.J."/>
            <person name="Hultmark D."/>
            <person name="Huntley M.A."/>
            <person name="Jaffe D.B."/>
            <person name="Jagadeeshan S."/>
            <person name="Jeck W.R."/>
            <person name="Johnson J."/>
            <person name="Jones C.D."/>
            <person name="Jordan W.C."/>
            <person name="Karpen G.H."/>
            <person name="Kataoka E."/>
            <person name="Keightley P.D."/>
            <person name="Kheradpour P."/>
            <person name="Kirkness E.F."/>
            <person name="Koerich L.B."/>
            <person name="Kristiansen K."/>
            <person name="Kudrna D."/>
            <person name="Kulathinal R.J."/>
            <person name="Kumar S."/>
            <person name="Kwok R."/>
            <person name="Lander E."/>
            <person name="Langley C.H."/>
            <person name="Lapoint R."/>
            <person name="Lazzaro B.P."/>
            <person name="Lee S.J."/>
            <person name="Levesque L."/>
            <person name="Li R."/>
            <person name="Lin C.F."/>
            <person name="Lin M.F."/>
            <person name="Lindblad-Toh K."/>
            <person name="Llopart A."/>
            <person name="Long M."/>
            <person name="Low L."/>
            <person name="Lozovsky E."/>
            <person name="Lu J."/>
            <person name="Luo M."/>
            <person name="Machado C.A."/>
            <person name="Makalowski W."/>
            <person name="Marzo M."/>
            <person name="Matsuda M."/>
            <person name="Matzkin L."/>
            <person name="McAllister B."/>
            <person name="McBride C.S."/>
            <person name="McKernan B."/>
            <person name="McKernan K."/>
            <person name="Mendez-Lago M."/>
            <person name="Minx P."/>
            <person name="Mollenhauer M.U."/>
            <person name="Montooth K."/>
            <person name="Mount S.M."/>
            <person name="Mu X."/>
            <person name="Myers E."/>
            <person name="Negre B."/>
            <person name="Newfeld S."/>
            <person name="Nielsen R."/>
            <person name="Noor M.A."/>
            <person name="O'Grady P."/>
            <person name="Pachter L."/>
            <person name="Papaceit M."/>
            <person name="Parisi M.J."/>
            <person name="Parisi M."/>
            <person name="Parts L."/>
            <person name="Pedersen J.S."/>
            <person name="Pesole G."/>
            <person name="Phillippy A.M."/>
            <person name="Ponting C.P."/>
            <person name="Pop M."/>
            <person name="Porcelli D."/>
            <person name="Powell J.R."/>
            <person name="Prohaska S."/>
            <person name="Pruitt K."/>
            <person name="Puig M."/>
            <person name="Quesneville H."/>
            <person name="Ram K.R."/>
            <person name="Rand D."/>
            <person name="Rasmussen M.D."/>
            <person name="Reed L.K."/>
            <person name="Reenan R."/>
            <person name="Reily A."/>
            <person name="Remington K.A."/>
            <person name="Rieger T.T."/>
            <person name="Ritchie M.G."/>
            <person name="Robin C."/>
            <person name="Rogers Y.H."/>
            <person name="Rohde C."/>
            <person name="Rozas J."/>
            <person name="Rubenfield M.J."/>
            <person name="Ruiz A."/>
            <person name="Russo S."/>
            <person name="Salzberg S.L."/>
            <person name="Sanchez-Gracia A."/>
            <person name="Saranga D.J."/>
            <person name="Sato H."/>
            <person name="Schaeffer S.W."/>
            <person name="Schatz M.C."/>
            <person name="Schlenke T."/>
            <person name="Schwartz R."/>
            <person name="Segarra C."/>
            <person name="Singh R.S."/>
            <person name="Sirot L."/>
            <person name="Sirota M."/>
            <person name="Sisneros N.B."/>
            <person name="Smith C.D."/>
            <person name="Smith T.F."/>
            <person name="Spieth J."/>
            <person name="Stage D.E."/>
            <person name="Stark A."/>
            <person name="Stephan W."/>
            <person name="Strausberg R.L."/>
            <person name="Strempel S."/>
            <person name="Sturgill D."/>
            <person name="Sutton G."/>
            <person name="Sutton G.G."/>
            <person name="Tao W."/>
            <person name="Teichmann S."/>
            <person name="Tobari Y.N."/>
            <person name="Tomimura Y."/>
            <person name="Tsolas J.M."/>
            <person name="Valente V.L."/>
            <person name="Venter E."/>
            <person name="Venter J.C."/>
            <person name="Vicario S."/>
            <person name="Vieira F.G."/>
            <person name="Vilella A.J."/>
            <person name="Villasante A."/>
            <person name="Walenz B."/>
            <person name="Wang J."/>
            <person name="Wasserman M."/>
            <person name="Watts T."/>
            <person name="Wilson D."/>
            <person name="Wilson R.K."/>
            <person name="Wing R.A."/>
            <person name="Wolfner M.F."/>
            <person name="Wong A."/>
            <person name="Wong G.K."/>
            <person name="Wu C.I."/>
            <person name="Wu G."/>
            <person name="Yamamoto D."/>
            <person name="Yang H.P."/>
            <person name="Yang S.P."/>
            <person name="Yorke J.A."/>
            <person name="Yoshida K."/>
            <person name="Zdobnov E."/>
            <person name="Zhang P."/>
            <person name="Zhang Y."/>
            <person name="Zimin A.V."/>
            <person name="Baldwin J."/>
            <person name="Abdouelleil A."/>
            <person name="Abdulkadir J."/>
            <person name="Abebe A."/>
            <person name="Abera B."/>
            <person name="Abreu J."/>
            <person name="Acer S.C."/>
            <person name="Aftuck L."/>
            <person name="Alexander A."/>
            <person name="An P."/>
            <person name="Anderson E."/>
            <person name="Anderson S."/>
            <person name="Arachi H."/>
            <person name="Azer M."/>
            <person name="Bachantsang P."/>
            <person name="Barry A."/>
            <person name="Bayul T."/>
            <person name="Berlin A."/>
            <person name="Bessette D."/>
            <person name="Bloom T."/>
            <person name="Blye J."/>
            <person name="Boguslavskiy L."/>
            <person name="Bonnet C."/>
            <person name="Boukhgalter B."/>
            <person name="Bourzgui I."/>
            <person name="Brown A."/>
            <person name="Cahill P."/>
            <person name="Channer S."/>
            <person name="Cheshatsang Y."/>
            <person name="Chuda L."/>
            <person name="Citroen M."/>
            <person name="Collymore A."/>
            <person name="Cooke P."/>
            <person name="Costello M."/>
            <person name="D'Aco K."/>
            <person name="Daza R."/>
            <person name="De Haan G."/>
            <person name="DeGray S."/>
            <person name="DeMaso C."/>
            <person name="Dhargay N."/>
            <person name="Dooley K."/>
            <person name="Dooley E."/>
            <person name="Doricent M."/>
            <person name="Dorje P."/>
            <person name="Dorjee K."/>
            <person name="Dupes A."/>
            <person name="Elong R."/>
            <person name="Falk J."/>
            <person name="Farina A."/>
            <person name="Faro S."/>
            <person name="Ferguson D."/>
            <person name="Fisher S."/>
            <person name="Foley C.D."/>
            <person name="Franke A."/>
            <person name="Friedrich D."/>
            <person name="Gadbois L."/>
            <person name="Gearin G."/>
            <person name="Gearin C.R."/>
            <person name="Giannoukos G."/>
            <person name="Goode T."/>
            <person name="Graham J."/>
            <person name="Grandbois E."/>
            <person name="Grewal S."/>
            <person name="Gyaltsen K."/>
            <person name="Hafez N."/>
            <person name="Hagos B."/>
            <person name="Hall J."/>
            <person name="Henson C."/>
            <person name="Hollinger A."/>
            <person name="Honan T."/>
            <person name="Huard M.D."/>
            <person name="Hughes L."/>
            <person name="Hurhula B."/>
            <person name="Husby M.E."/>
            <person name="Kamat A."/>
            <person name="Kanga B."/>
            <person name="Kashin S."/>
            <person name="Khazanovich D."/>
            <person name="Kisner P."/>
            <person name="Lance K."/>
            <person name="Lara M."/>
            <person name="Lee W."/>
            <person name="Lennon N."/>
            <person name="Letendre F."/>
            <person name="LeVine R."/>
            <person name="Lipovsky A."/>
            <person name="Liu X."/>
            <person name="Liu J."/>
            <person name="Liu S."/>
            <person name="Lokyitsang T."/>
            <person name="Lokyitsang Y."/>
            <person name="Lubonja R."/>
            <person name="Lui A."/>
            <person name="MacDonald P."/>
            <person name="Magnisalis V."/>
            <person name="Maru K."/>
            <person name="Matthews C."/>
            <person name="McCusker W."/>
            <person name="McDonough S."/>
            <person name="Mehta T."/>
            <person name="Meldrim J."/>
            <person name="Meneus L."/>
            <person name="Mihai O."/>
            <person name="Mihalev A."/>
            <person name="Mihova T."/>
            <person name="Mittelman R."/>
            <person name="Mlenga V."/>
            <person name="Montmayeur A."/>
            <person name="Mulrain L."/>
            <person name="Navidi A."/>
            <person name="Naylor J."/>
            <person name="Negash T."/>
            <person name="Nguyen T."/>
            <person name="Nguyen N."/>
            <person name="Nicol R."/>
            <person name="Norbu C."/>
            <person name="Norbu N."/>
            <person name="Novod N."/>
            <person name="O'Neill B."/>
            <person name="Osman S."/>
            <person name="Markiewicz E."/>
            <person name="Oyono O.L."/>
            <person name="Patti C."/>
            <person name="Phunkhang P."/>
            <person name="Pierre F."/>
            <person name="Priest M."/>
            <person name="Raghuraman S."/>
            <person name="Rege F."/>
            <person name="Reyes R."/>
            <person name="Rise C."/>
            <person name="Rogov P."/>
            <person name="Ross K."/>
            <person name="Ryan E."/>
            <person name="Settipalli S."/>
            <person name="Shea T."/>
            <person name="Sherpa N."/>
            <person name="Shi L."/>
            <person name="Shih D."/>
            <person name="Sparrow T."/>
            <person name="Spaulding J."/>
            <person name="Stalker J."/>
            <person name="Stange-Thomann N."/>
            <person name="Stavropoulos S."/>
            <person name="Stone C."/>
            <person name="Strader C."/>
            <person name="Tesfaye S."/>
            <person name="Thomson T."/>
            <person name="Thoulutsang Y."/>
            <person name="Thoulutsang D."/>
            <person name="Topham K."/>
            <person name="Topping I."/>
            <person name="Tsamla T."/>
            <person name="Vassiliev H."/>
            <person name="Vo A."/>
            <person name="Wangchuk T."/>
            <person name="Wangdi T."/>
            <person name="Weiand M."/>
            <person name="Wilkinson J."/>
            <person name="Wilson A."/>
            <person name="Yadav S."/>
            <person name="Young G."/>
            <person name="Yu Q."/>
            <person name="Zembek L."/>
            <person name="Zhong D."/>
            <person name="Zimmer A."/>
            <person name="Zwirko Z."/>
            <person name="Jaffe D.B."/>
            <person name="Alvarez P."/>
            <person name="Brockman W."/>
            <person name="Butler J."/>
            <person name="Chin C."/>
            <person name="Gnerre S."/>
            <person name="Grabherr M."/>
            <person name="Kleber M."/>
            <person name="Mauceli E."/>
            <person name="MacCallum I."/>
        </authorList>
    </citation>
    <scope>NUCLEOTIDE SEQUENCE [LARGE SCALE GENOMIC DNA]</scope>
    <source>
        <strain evidence="2">Tucson 14030-0811.24</strain>
    </source>
</reference>
<sequence length="64" mass="7550">MHSGWLHNGYTIDYMKWLPNQPDNRNQMEDCIKFVMGKNFTGADDVICECKEPFTICQMESKMK</sequence>
<accession>A0A0Q9WQK2</accession>
<dbReference type="InParanoid" id="A0A0Q9WQK2"/>
<evidence type="ECO:0000313" key="1">
    <source>
        <dbReference type="EMBL" id="KRF98479.1"/>
    </source>
</evidence>
<dbReference type="AlphaFoldDB" id="A0A0Q9WQK2"/>
<proteinExistence type="predicted"/>
<evidence type="ECO:0008006" key="3">
    <source>
        <dbReference type="Google" id="ProtNLM"/>
    </source>
</evidence>
<organism evidence="1 2">
    <name type="scientific">Drosophila willistoni</name>
    <name type="common">Fruit fly</name>
    <dbReference type="NCBI Taxonomy" id="7260"/>
    <lineage>
        <taxon>Eukaryota</taxon>
        <taxon>Metazoa</taxon>
        <taxon>Ecdysozoa</taxon>
        <taxon>Arthropoda</taxon>
        <taxon>Hexapoda</taxon>
        <taxon>Insecta</taxon>
        <taxon>Pterygota</taxon>
        <taxon>Neoptera</taxon>
        <taxon>Endopterygota</taxon>
        <taxon>Diptera</taxon>
        <taxon>Brachycera</taxon>
        <taxon>Muscomorpha</taxon>
        <taxon>Ephydroidea</taxon>
        <taxon>Drosophilidae</taxon>
        <taxon>Drosophila</taxon>
        <taxon>Sophophora</taxon>
    </lineage>
</organism>